<gene>
    <name evidence="4" type="ORF">Tci_180964</name>
</gene>
<dbReference type="InterPro" id="IPR054722">
    <property type="entry name" value="PolX-like_BBD"/>
</dbReference>
<dbReference type="PANTHER" id="PTHR11439">
    <property type="entry name" value="GAG-POL-RELATED RETROTRANSPOSON"/>
    <property type="match status" value="1"/>
</dbReference>
<dbReference type="Pfam" id="PF22936">
    <property type="entry name" value="Pol_BBD"/>
    <property type="match status" value="1"/>
</dbReference>
<evidence type="ECO:0000313" key="4">
    <source>
        <dbReference type="EMBL" id="GEW08988.1"/>
    </source>
</evidence>
<feature type="domain" description="Retrovirus-related Pol polyprotein from transposon TNT 1-94-like beta-barrel" evidence="3">
    <location>
        <begin position="501"/>
        <end position="576"/>
    </location>
</feature>
<evidence type="ECO:0000259" key="3">
    <source>
        <dbReference type="Pfam" id="PF22936"/>
    </source>
</evidence>
<organism evidence="4">
    <name type="scientific">Tanacetum cinerariifolium</name>
    <name type="common">Dalmatian daisy</name>
    <name type="synonym">Chrysanthemum cinerariifolium</name>
    <dbReference type="NCBI Taxonomy" id="118510"/>
    <lineage>
        <taxon>Eukaryota</taxon>
        <taxon>Viridiplantae</taxon>
        <taxon>Streptophyta</taxon>
        <taxon>Embryophyta</taxon>
        <taxon>Tracheophyta</taxon>
        <taxon>Spermatophyta</taxon>
        <taxon>Magnoliopsida</taxon>
        <taxon>eudicotyledons</taxon>
        <taxon>Gunneridae</taxon>
        <taxon>Pentapetalae</taxon>
        <taxon>asterids</taxon>
        <taxon>campanulids</taxon>
        <taxon>Asterales</taxon>
        <taxon>Asteraceae</taxon>
        <taxon>Asteroideae</taxon>
        <taxon>Anthemideae</taxon>
        <taxon>Anthemidinae</taxon>
        <taxon>Tanacetum</taxon>
    </lineage>
</organism>
<feature type="domain" description="GAG-pre-integrase" evidence="2">
    <location>
        <begin position="608"/>
        <end position="675"/>
    </location>
</feature>
<dbReference type="CDD" id="cd09272">
    <property type="entry name" value="RNase_HI_RT_Ty1"/>
    <property type="match status" value="1"/>
</dbReference>
<protein>
    <submittedName>
        <fullName evidence="4">Ribonuclease H-like domain-containing protein</fullName>
    </submittedName>
</protein>
<comment type="caution">
    <text evidence="4">The sequence shown here is derived from an EMBL/GenBank/DDBJ whole genome shotgun (WGS) entry which is preliminary data.</text>
</comment>
<feature type="region of interest" description="Disordered" evidence="1">
    <location>
        <begin position="724"/>
        <end position="786"/>
    </location>
</feature>
<dbReference type="EMBL" id="BKCJ010044768">
    <property type="protein sequence ID" value="GEW08988.1"/>
    <property type="molecule type" value="Genomic_DNA"/>
</dbReference>
<proteinExistence type="predicted"/>
<dbReference type="Pfam" id="PF13976">
    <property type="entry name" value="gag_pre-integrs"/>
    <property type="match status" value="1"/>
</dbReference>
<name>A0A699GW70_TANCI</name>
<dbReference type="InterPro" id="IPR025724">
    <property type="entry name" value="GAG-pre-integrase_dom"/>
</dbReference>
<evidence type="ECO:0000256" key="1">
    <source>
        <dbReference type="SAM" id="MobiDB-lite"/>
    </source>
</evidence>
<feature type="region of interest" description="Disordered" evidence="1">
    <location>
        <begin position="82"/>
        <end position="114"/>
    </location>
</feature>
<feature type="compositionally biased region" description="Basic residues" evidence="1">
    <location>
        <begin position="90"/>
        <end position="99"/>
    </location>
</feature>
<dbReference type="PANTHER" id="PTHR11439:SF512">
    <property type="entry name" value="RNA-DIRECTED DNA POLYMERASE"/>
    <property type="match status" value="1"/>
</dbReference>
<feature type="compositionally biased region" description="Polar residues" evidence="1">
    <location>
        <begin position="755"/>
        <end position="785"/>
    </location>
</feature>
<feature type="compositionally biased region" description="Polar residues" evidence="1">
    <location>
        <begin position="737"/>
        <end position="746"/>
    </location>
</feature>
<accession>A0A699GW70</accession>
<evidence type="ECO:0000259" key="2">
    <source>
        <dbReference type="Pfam" id="PF13976"/>
    </source>
</evidence>
<feature type="region of interest" description="Disordered" evidence="1">
    <location>
        <begin position="345"/>
        <end position="364"/>
    </location>
</feature>
<feature type="compositionally biased region" description="Low complexity" evidence="1">
    <location>
        <begin position="105"/>
        <end position="114"/>
    </location>
</feature>
<sequence>MLTGKWTRINGDCQKLNAIYKHLKRKSEENEADHIEAAKITFAAQQPKGRKFQLEHCWRILKGHSKWDTPKPLDTEDHIEIFGPDVRPRPASKTRPAKKTKSETTESSGGSALGSLSDCVSEDLRRKLQARTSAYEAKKAKEIAMIEFKEIEFLTIDAHSLPEPKASIIRNRQEKIITKYTQQLSESSGNQLFSSANLGNSLTDYLASDPLLEQWDMCNAVVLNWILSSLSQEVYLGHVFSNNAATVWNELKDTYDRIDGSIVSNLLQKTNSFKQGGLPVSEYCHKLNSLWKEYEILTKLPDCTCNARLEVANYDKMLKLMQEESYRGIPSSSGTVKTEKAQASAFVSKQSDMNRSRNNTWSNNENNVNRGVYDNLLCKNCGLKGHTIDRCVELIGYPPGFKRNLNLKHNTNGNSKSNSGDFRKGSFNNSEIKASGNVSFTNEQVMKLMSLLNDKGSAGQSNMAGITKCSFFNCNVFFNQNFYKFFCTNVTINGVNYRMGWIIDSGANQHMNNSIKDMVNLVDVFDLKLTVGHPNGTLAKITHVGNLKLNNDVMLFDVLVIPEYTVSLLSVHKLIKDSKFSVGFNETKCYIQGLKKGRVLGTGSEFSGLYLFNKEYNKSTVANNSKFVSCFVSKEVWHCRLGHPANQVLKLLKGSLNLSNIDHGGPCKVCHKAKQTRDSFPLSENKSTVFGQLMNLDVWGPYKMINREGFRYFLTIVDDYSSPNDDEEGSSCRDGSVHQSGPSHSLDQPEVDEQIPTSGSWSDLQGSGNDGLVTTTPIDENTSFEGNVGFNDRKPIGSKWVFKIKYKSDGEVVAIQNEWDIYQMDINNAFLYGDLIEEVYMLPPLGFFNLYDKRACTSKVEIAKFKHFLSNRFKIKDLGELKYFLGIEVLKVSGSLCLSQMKSDISYAVHYLSQHMHAPLKSHFDIALRLLKYLKLALGFGVQFVKRQGGFDIKAFSDSGWAKCPVTRKAEYRSMAAATYEIMWIVKIMSDLNIKNLLPAELYCDNKTAMQIDTNPIMHEKTKHFNLDVHFIRERGLMELSGLYIEKADLGFAYFSFVRFITKKVIGVFLSGSFVLLQDS</sequence>
<dbReference type="AlphaFoldDB" id="A0A699GW70"/>
<reference evidence="4" key="1">
    <citation type="journal article" date="2019" name="Sci. Rep.">
        <title>Draft genome of Tanacetum cinerariifolium, the natural source of mosquito coil.</title>
        <authorList>
            <person name="Yamashiro T."/>
            <person name="Shiraishi A."/>
            <person name="Satake H."/>
            <person name="Nakayama K."/>
        </authorList>
    </citation>
    <scope>NUCLEOTIDE SEQUENCE</scope>
</reference>